<reference evidence="14" key="1">
    <citation type="submission" date="2025-08" db="UniProtKB">
        <authorList>
            <consortium name="Ensembl"/>
        </authorList>
    </citation>
    <scope>IDENTIFICATION</scope>
</reference>
<dbReference type="InterPro" id="IPR010226">
    <property type="entry name" value="NADH_quinone_OxRdtase_chainI"/>
</dbReference>
<proteinExistence type="inferred from homology"/>
<evidence type="ECO:0000256" key="12">
    <source>
        <dbReference type="SAM" id="MobiDB-lite"/>
    </source>
</evidence>
<evidence type="ECO:0000256" key="9">
    <source>
        <dbReference type="ARBA" id="ARBA00024313"/>
    </source>
</evidence>
<dbReference type="GO" id="GO:0005739">
    <property type="term" value="C:mitochondrion"/>
    <property type="evidence" value="ECO:0007669"/>
    <property type="project" value="GOC"/>
</dbReference>
<keyword evidence="4" id="KW-0004">4Fe-4S</keyword>
<evidence type="ECO:0000256" key="10">
    <source>
        <dbReference type="ARBA" id="ARBA00030483"/>
    </source>
</evidence>
<dbReference type="InterPro" id="IPR017900">
    <property type="entry name" value="4Fe4S_Fe_S_CS"/>
</dbReference>
<evidence type="ECO:0000256" key="8">
    <source>
        <dbReference type="ARBA" id="ARBA00023014"/>
    </source>
</evidence>
<evidence type="ECO:0000313" key="14">
    <source>
        <dbReference type="Ensembl" id="ENSLCNP00005001838.1"/>
    </source>
</evidence>
<feature type="region of interest" description="Disordered" evidence="12">
    <location>
        <begin position="61"/>
        <end position="82"/>
    </location>
</feature>
<keyword evidence="8" id="KW-0411">Iron-sulfur</keyword>
<dbReference type="PROSITE" id="PS00198">
    <property type="entry name" value="4FE4S_FER_1"/>
    <property type="match status" value="1"/>
</dbReference>
<dbReference type="GO" id="GO:0046872">
    <property type="term" value="F:metal ion binding"/>
    <property type="evidence" value="ECO:0007669"/>
    <property type="project" value="UniProtKB-KW"/>
</dbReference>
<comment type="cofactor">
    <cofactor evidence="1">
        <name>[4Fe-4S] cluster</name>
        <dbReference type="ChEBI" id="CHEBI:49883"/>
    </cofactor>
</comment>
<keyword evidence="15" id="KW-1185">Reference proteome</keyword>
<dbReference type="AlphaFoldDB" id="A0A667G2L7"/>
<keyword evidence="6" id="KW-1278">Translocase</keyword>
<evidence type="ECO:0000259" key="13">
    <source>
        <dbReference type="PROSITE" id="PS51379"/>
    </source>
</evidence>
<feature type="domain" description="4Fe-4S ferredoxin-type" evidence="13">
    <location>
        <begin position="1"/>
        <end position="28"/>
    </location>
</feature>
<sequence length="82" mass="9037">MIIHPAKCIYCGFCQEACPADTIVKSPNFEFSAETHKELLFNKKMLDNRDRWEAVIMATSRPTTSTADAAHPAGLPTARAAQ</sequence>
<dbReference type="GO" id="GO:0032981">
    <property type="term" value="P:mitochondrial respiratory chain complex I assembly"/>
    <property type="evidence" value="ECO:0007669"/>
    <property type="project" value="TreeGrafter"/>
</dbReference>
<dbReference type="GO" id="GO:0006120">
    <property type="term" value="P:mitochondrial electron transport, NADH to ubiquinone"/>
    <property type="evidence" value="ECO:0007669"/>
    <property type="project" value="TreeGrafter"/>
</dbReference>
<evidence type="ECO:0000256" key="3">
    <source>
        <dbReference type="ARBA" id="ARBA00013839"/>
    </source>
</evidence>
<evidence type="ECO:0000313" key="15">
    <source>
        <dbReference type="Proteomes" id="UP000472241"/>
    </source>
</evidence>
<evidence type="ECO:0000256" key="4">
    <source>
        <dbReference type="ARBA" id="ARBA00022485"/>
    </source>
</evidence>
<evidence type="ECO:0000256" key="5">
    <source>
        <dbReference type="ARBA" id="ARBA00022723"/>
    </source>
</evidence>
<dbReference type="SUPFAM" id="SSF54862">
    <property type="entry name" value="4Fe-4S ferredoxins"/>
    <property type="match status" value="1"/>
</dbReference>
<keyword evidence="5" id="KW-0479">Metal-binding</keyword>
<dbReference type="GO" id="GO:0016020">
    <property type="term" value="C:membrane"/>
    <property type="evidence" value="ECO:0007669"/>
    <property type="project" value="InterPro"/>
</dbReference>
<dbReference type="PANTHER" id="PTHR10849:SF20">
    <property type="entry name" value="NADH DEHYDROGENASE [UBIQUINONE] IRON-SULFUR PROTEIN 8, MITOCHONDRIAL"/>
    <property type="match status" value="1"/>
</dbReference>
<keyword evidence="7" id="KW-0408">Iron</keyword>
<dbReference type="Gene3D" id="3.30.70.3270">
    <property type="match status" value="1"/>
</dbReference>
<comment type="similarity">
    <text evidence="2">Belongs to the complex I 23 kDa subunit family.</text>
</comment>
<evidence type="ECO:0000256" key="2">
    <source>
        <dbReference type="ARBA" id="ARBA00010277"/>
    </source>
</evidence>
<dbReference type="Pfam" id="PF00037">
    <property type="entry name" value="Fer4"/>
    <property type="match status" value="1"/>
</dbReference>
<evidence type="ECO:0000256" key="1">
    <source>
        <dbReference type="ARBA" id="ARBA00001966"/>
    </source>
</evidence>
<comment type="function">
    <text evidence="9">Core subunit of the mitochondrial membrane respiratory chain NADH dehydrogenase (Complex I) which catalyzes electron transfer from NADH through the respiratory chain, using ubiquinone as an electron acceptor. Essential for the catalytic activity and assembly of complex I.</text>
</comment>
<evidence type="ECO:0000256" key="6">
    <source>
        <dbReference type="ARBA" id="ARBA00022967"/>
    </source>
</evidence>
<accession>A0A667G2L7</accession>
<dbReference type="InterPro" id="IPR017896">
    <property type="entry name" value="4Fe4S_Fe-S-bd"/>
</dbReference>
<protein>
    <recommendedName>
        <fullName evidence="3">NADH dehydrogenase [ubiquinone] iron-sulfur protein 8, mitochondrial</fullName>
    </recommendedName>
    <alternativeName>
        <fullName evidence="10">Complex I-23kD</fullName>
    </alternativeName>
    <alternativeName>
        <fullName evidence="11">NADH-ubiquinone oxidoreductase 23 kDa subunit</fullName>
    </alternativeName>
</protein>
<dbReference type="PROSITE" id="PS51379">
    <property type="entry name" value="4FE4S_FER_2"/>
    <property type="match status" value="1"/>
</dbReference>
<evidence type="ECO:0000256" key="7">
    <source>
        <dbReference type="ARBA" id="ARBA00023004"/>
    </source>
</evidence>
<dbReference type="PANTHER" id="PTHR10849">
    <property type="entry name" value="NADH DEHYDROGENASE UBIQUINONE IRON-SULFUR PROTEIN 8, MITOCHONDRIAL"/>
    <property type="match status" value="1"/>
</dbReference>
<dbReference type="GO" id="GO:0003954">
    <property type="term" value="F:NADH dehydrogenase activity"/>
    <property type="evidence" value="ECO:0007669"/>
    <property type="project" value="TreeGrafter"/>
</dbReference>
<dbReference type="GO" id="GO:0051539">
    <property type="term" value="F:4 iron, 4 sulfur cluster binding"/>
    <property type="evidence" value="ECO:0007669"/>
    <property type="project" value="UniProtKB-KW"/>
</dbReference>
<name>A0A667G2L7_LYNCA</name>
<dbReference type="Ensembl" id="ENSLCNT00005002111.1">
    <property type="protein sequence ID" value="ENSLCNP00005001838.1"/>
    <property type="gene ID" value="ENSLCNG00005001350.1"/>
</dbReference>
<organism evidence="14 15">
    <name type="scientific">Lynx canadensis</name>
    <name type="common">Canada lynx</name>
    <name type="synonym">Felis canadensis</name>
    <dbReference type="NCBI Taxonomy" id="61383"/>
    <lineage>
        <taxon>Eukaryota</taxon>
        <taxon>Metazoa</taxon>
        <taxon>Chordata</taxon>
        <taxon>Craniata</taxon>
        <taxon>Vertebrata</taxon>
        <taxon>Euteleostomi</taxon>
        <taxon>Mammalia</taxon>
        <taxon>Eutheria</taxon>
        <taxon>Laurasiatheria</taxon>
        <taxon>Carnivora</taxon>
        <taxon>Feliformia</taxon>
        <taxon>Felidae</taxon>
        <taxon>Felinae</taxon>
        <taxon>Lynx</taxon>
    </lineage>
</organism>
<reference evidence="14" key="2">
    <citation type="submission" date="2025-09" db="UniProtKB">
        <authorList>
            <consortium name="Ensembl"/>
        </authorList>
    </citation>
    <scope>IDENTIFICATION</scope>
</reference>
<evidence type="ECO:0000256" key="11">
    <source>
        <dbReference type="ARBA" id="ARBA00031551"/>
    </source>
</evidence>
<dbReference type="Proteomes" id="UP000472241">
    <property type="component" value="Unplaced"/>
</dbReference>